<accession>A0AAV0Z7B6</accession>
<dbReference type="AlphaFoldDB" id="A0AAV0Z7B6"/>
<feature type="compositionally biased region" description="Basic residues" evidence="1">
    <location>
        <begin position="84"/>
        <end position="98"/>
    </location>
</feature>
<evidence type="ECO:0000313" key="3">
    <source>
        <dbReference type="Proteomes" id="UP001157006"/>
    </source>
</evidence>
<evidence type="ECO:0000256" key="1">
    <source>
        <dbReference type="SAM" id="MobiDB-lite"/>
    </source>
</evidence>
<evidence type="ECO:0000313" key="2">
    <source>
        <dbReference type="EMBL" id="CAI8593268.1"/>
    </source>
</evidence>
<reference evidence="2 3" key="1">
    <citation type="submission" date="2023-01" db="EMBL/GenBank/DDBJ databases">
        <authorList>
            <person name="Kreplak J."/>
        </authorList>
    </citation>
    <scope>NUCLEOTIDE SEQUENCE [LARGE SCALE GENOMIC DNA]</scope>
</reference>
<proteinExistence type="predicted"/>
<dbReference type="EMBL" id="OX451735">
    <property type="protein sequence ID" value="CAI8593268.1"/>
    <property type="molecule type" value="Genomic_DNA"/>
</dbReference>
<feature type="region of interest" description="Disordered" evidence="1">
    <location>
        <begin position="69"/>
        <end position="98"/>
    </location>
</feature>
<sequence>MRKARRKTSTKEKIVENIQEIRNWGKSFNQEKLANSTLHRNQFIIIFLYDLQTTNPQSSHSILNIDIGISTQENKKDEEESHNSRTKIKKRKKAILDA</sequence>
<feature type="compositionally biased region" description="Basic and acidic residues" evidence="1">
    <location>
        <begin position="73"/>
        <end position="83"/>
    </location>
</feature>
<protein>
    <submittedName>
        <fullName evidence="2">Uncharacterized protein</fullName>
    </submittedName>
</protein>
<keyword evidence="3" id="KW-1185">Reference proteome</keyword>
<organism evidence="2 3">
    <name type="scientific">Vicia faba</name>
    <name type="common">Broad bean</name>
    <name type="synonym">Faba vulgaris</name>
    <dbReference type="NCBI Taxonomy" id="3906"/>
    <lineage>
        <taxon>Eukaryota</taxon>
        <taxon>Viridiplantae</taxon>
        <taxon>Streptophyta</taxon>
        <taxon>Embryophyta</taxon>
        <taxon>Tracheophyta</taxon>
        <taxon>Spermatophyta</taxon>
        <taxon>Magnoliopsida</taxon>
        <taxon>eudicotyledons</taxon>
        <taxon>Gunneridae</taxon>
        <taxon>Pentapetalae</taxon>
        <taxon>rosids</taxon>
        <taxon>fabids</taxon>
        <taxon>Fabales</taxon>
        <taxon>Fabaceae</taxon>
        <taxon>Papilionoideae</taxon>
        <taxon>50 kb inversion clade</taxon>
        <taxon>NPAAA clade</taxon>
        <taxon>Hologalegina</taxon>
        <taxon>IRL clade</taxon>
        <taxon>Fabeae</taxon>
        <taxon>Vicia</taxon>
    </lineage>
</organism>
<dbReference type="Proteomes" id="UP001157006">
    <property type="component" value="Chromosome 1S"/>
</dbReference>
<name>A0AAV0Z7B6_VICFA</name>
<gene>
    <name evidence="2" type="ORF">VFH_I082640</name>
</gene>